<dbReference type="KEGG" id="blq:L21SP5_00214"/>
<dbReference type="EMBL" id="CP013118">
    <property type="protein sequence ID" value="ALO16363.1"/>
    <property type="molecule type" value="Genomic_DNA"/>
</dbReference>
<evidence type="ECO:0000313" key="4">
    <source>
        <dbReference type="EMBL" id="ALO15022.1"/>
    </source>
</evidence>
<dbReference type="RefSeq" id="WP_057951499.1">
    <property type="nucleotide sequence ID" value="NZ_CP013118.1"/>
</dbReference>
<evidence type="ECO:0000313" key="8">
    <source>
        <dbReference type="Proteomes" id="UP000064893"/>
    </source>
</evidence>
<evidence type="ECO:0000259" key="1">
    <source>
        <dbReference type="SMART" id="SM01126"/>
    </source>
</evidence>
<sequence>MELFKGQNLIEFATRFNSDEKCIEYLAHIKWQDGFRCVKCGHTGSQVRKNHSRTCNKCSHTESATANTLFHKVKFGVQKAFFICFEMATTTKSLSASYVGERFGVTEKTARLFMHKVREAMKSSGNNPMSGNVHIDEFVIGGKEEGKVGRSYHIKKKKVICAVELTDDGKVKRMYSMKIDNYSSKELEKMFDAHISQQAKVTTDQWKGYRPLMSSYDIRQIESDRGSNFKALHTMIHQVKSWIRTTYSWVSTHNINRYLDEFCYRLNRSQMKKNIFNNLVRRMVIADKVKQADLICS</sequence>
<dbReference type="EMBL" id="CP013118">
    <property type="protein sequence ID" value="ALO15143.1"/>
    <property type="molecule type" value="Genomic_DNA"/>
</dbReference>
<gene>
    <name evidence="2" type="ORF">L21SP5_00214</name>
    <name evidence="3" type="ORF">L21SP5_00582</name>
    <name evidence="4" type="ORF">L21SP5_01372</name>
    <name evidence="5" type="ORF">L21SP5_01495</name>
    <name evidence="6" type="ORF">L21SP5_02418</name>
    <name evidence="7" type="ORF">L21SP5_02740</name>
</gene>
<keyword evidence="8" id="KW-1185">Reference proteome</keyword>
<evidence type="ECO:0000313" key="6">
    <source>
        <dbReference type="EMBL" id="ALO16046.1"/>
    </source>
</evidence>
<dbReference type="Pfam" id="PF12760">
    <property type="entry name" value="Zn_ribbon_IS1595"/>
    <property type="match status" value="1"/>
</dbReference>
<dbReference type="NCBIfam" id="NF033547">
    <property type="entry name" value="transpos_IS1595"/>
    <property type="match status" value="1"/>
</dbReference>
<dbReference type="InterPro" id="IPR024442">
    <property type="entry name" value="Transposase_Zn_ribbon"/>
</dbReference>
<dbReference type="KEGG" id="blq:L21SP5_02418"/>
<reference evidence="3 8" key="1">
    <citation type="submission" date="2015-11" db="EMBL/GenBank/DDBJ databases">
        <title>Description and complete genome sequence of a novel strain predominating in hypersaline microbial mats and representing a new family of the Bacteriodetes phylum.</title>
        <authorList>
            <person name="Spring S."/>
            <person name="Bunk B."/>
            <person name="Sproer C."/>
            <person name="Klenk H.-P."/>
        </authorList>
    </citation>
    <scope>NUCLEOTIDE SEQUENCE [LARGE SCALE GENOMIC DNA]</scope>
    <source>
        <strain evidence="3 8">L21-Spi-D4</strain>
    </source>
</reference>
<name>A0A0S2HW54_9BACT</name>
<dbReference type="EMBL" id="CP013118">
    <property type="protein sequence ID" value="ALO16046.1"/>
    <property type="molecule type" value="Genomic_DNA"/>
</dbReference>
<dbReference type="KEGG" id="blq:L21SP5_02740"/>
<dbReference type="AlphaFoldDB" id="A0A0S2HW54"/>
<organism evidence="3 8">
    <name type="scientific">Salinivirga cyanobacteriivorans</name>
    <dbReference type="NCBI Taxonomy" id="1307839"/>
    <lineage>
        <taxon>Bacteria</taxon>
        <taxon>Pseudomonadati</taxon>
        <taxon>Bacteroidota</taxon>
        <taxon>Bacteroidia</taxon>
        <taxon>Bacteroidales</taxon>
        <taxon>Salinivirgaceae</taxon>
        <taxon>Salinivirga</taxon>
    </lineage>
</organism>
<dbReference type="KEGG" id="blq:L21SP5_01495"/>
<dbReference type="EMBL" id="CP013118">
    <property type="protein sequence ID" value="ALO13894.1"/>
    <property type="molecule type" value="Genomic_DNA"/>
</dbReference>
<accession>A0A0S2HW54</accession>
<dbReference type="Proteomes" id="UP000064893">
    <property type="component" value="Chromosome"/>
</dbReference>
<dbReference type="KEGG" id="blq:L21SP5_01372"/>
<evidence type="ECO:0000313" key="5">
    <source>
        <dbReference type="EMBL" id="ALO15143.1"/>
    </source>
</evidence>
<dbReference type="InterPro" id="IPR024445">
    <property type="entry name" value="Tnp_ISXO2-like"/>
</dbReference>
<dbReference type="Pfam" id="PF12762">
    <property type="entry name" value="DDE_Tnp_IS1595"/>
    <property type="match status" value="1"/>
</dbReference>
<dbReference type="SMART" id="SM01126">
    <property type="entry name" value="DDE_Tnp_IS1595"/>
    <property type="match status" value="1"/>
</dbReference>
<dbReference type="EMBL" id="CP013118">
    <property type="protein sequence ID" value="ALO14258.1"/>
    <property type="molecule type" value="Genomic_DNA"/>
</dbReference>
<evidence type="ECO:0000313" key="2">
    <source>
        <dbReference type="EMBL" id="ALO13894.1"/>
    </source>
</evidence>
<protein>
    <submittedName>
        <fullName evidence="3">Transposase</fullName>
    </submittedName>
</protein>
<evidence type="ECO:0000313" key="7">
    <source>
        <dbReference type="EMBL" id="ALO16363.1"/>
    </source>
</evidence>
<proteinExistence type="predicted"/>
<dbReference type="PATRIC" id="fig|1307839.3.peg.1466"/>
<evidence type="ECO:0000313" key="3">
    <source>
        <dbReference type="EMBL" id="ALO14258.1"/>
    </source>
</evidence>
<feature type="domain" description="ISXO2-like transposase" evidence="1">
    <location>
        <begin position="128"/>
        <end position="267"/>
    </location>
</feature>
<dbReference type="OrthoDB" id="9783459at2"/>
<dbReference type="KEGG" id="blq:L21SP5_00582"/>
<dbReference type="EMBL" id="CP013118">
    <property type="protein sequence ID" value="ALO15022.1"/>
    <property type="molecule type" value="Genomic_DNA"/>
</dbReference>
<dbReference type="STRING" id="1307839.L21SP5_00214"/>